<keyword evidence="2" id="KW-1185">Reference proteome</keyword>
<evidence type="ECO:0000313" key="1">
    <source>
        <dbReference type="EMBL" id="KAL0188262.1"/>
    </source>
</evidence>
<evidence type="ECO:0000313" key="2">
    <source>
        <dbReference type="Proteomes" id="UP001529510"/>
    </source>
</evidence>
<dbReference type="AlphaFoldDB" id="A0ABD0QQZ8"/>
<comment type="caution">
    <text evidence="1">The sequence shown here is derived from an EMBL/GenBank/DDBJ whole genome shotgun (WGS) entry which is preliminary data.</text>
</comment>
<organism evidence="1 2">
    <name type="scientific">Cirrhinus mrigala</name>
    <name type="common">Mrigala</name>
    <dbReference type="NCBI Taxonomy" id="683832"/>
    <lineage>
        <taxon>Eukaryota</taxon>
        <taxon>Metazoa</taxon>
        <taxon>Chordata</taxon>
        <taxon>Craniata</taxon>
        <taxon>Vertebrata</taxon>
        <taxon>Euteleostomi</taxon>
        <taxon>Actinopterygii</taxon>
        <taxon>Neopterygii</taxon>
        <taxon>Teleostei</taxon>
        <taxon>Ostariophysi</taxon>
        <taxon>Cypriniformes</taxon>
        <taxon>Cyprinidae</taxon>
        <taxon>Labeoninae</taxon>
        <taxon>Labeonini</taxon>
        <taxon>Cirrhinus</taxon>
    </lineage>
</organism>
<name>A0ABD0QQZ8_CIRMR</name>
<feature type="non-terminal residue" evidence="1">
    <location>
        <position position="1"/>
    </location>
</feature>
<proteinExistence type="predicted"/>
<dbReference type="EMBL" id="JAMKFB020000007">
    <property type="protein sequence ID" value="KAL0188262.1"/>
    <property type="molecule type" value="Genomic_DNA"/>
</dbReference>
<gene>
    <name evidence="1" type="ORF">M9458_015361</name>
</gene>
<sequence>DKGSGNMRDSIHSVLRSIPRGLTLGPSLAEDGQLGLWCVGQNRTKYSGRKKL</sequence>
<reference evidence="1 2" key="1">
    <citation type="submission" date="2024-05" db="EMBL/GenBank/DDBJ databases">
        <title>Genome sequencing and assembly of Indian major carp, Cirrhinus mrigala (Hamilton, 1822).</title>
        <authorList>
            <person name="Mohindra V."/>
            <person name="Chowdhury L.M."/>
            <person name="Lal K."/>
            <person name="Jena J.K."/>
        </authorList>
    </citation>
    <scope>NUCLEOTIDE SEQUENCE [LARGE SCALE GENOMIC DNA]</scope>
    <source>
        <strain evidence="1">CM1030</strain>
        <tissue evidence="1">Blood</tissue>
    </source>
</reference>
<protein>
    <submittedName>
        <fullName evidence="1">Uncharacterized protein</fullName>
    </submittedName>
</protein>
<dbReference type="Proteomes" id="UP001529510">
    <property type="component" value="Unassembled WGS sequence"/>
</dbReference>
<feature type="non-terminal residue" evidence="1">
    <location>
        <position position="52"/>
    </location>
</feature>
<accession>A0ABD0QQZ8</accession>